<gene>
    <name evidence="3" type="ORF">rosag_19250</name>
</gene>
<evidence type="ECO:0000313" key="4">
    <source>
        <dbReference type="Proteomes" id="UP001161325"/>
    </source>
</evidence>
<protein>
    <recommendedName>
        <fullName evidence="2">DUF4342 domain-containing protein</fullName>
    </recommendedName>
</protein>
<name>A0AA37Q7Z6_9BACT</name>
<dbReference type="AlphaFoldDB" id="A0AA37Q7Z6"/>
<feature type="domain" description="DUF4342" evidence="2">
    <location>
        <begin position="11"/>
        <end position="83"/>
    </location>
</feature>
<proteinExistence type="predicted"/>
<reference evidence="3" key="1">
    <citation type="submission" date="2022-08" db="EMBL/GenBank/DDBJ databases">
        <title>Draft genome sequencing of Roseisolibacter agri AW1220.</title>
        <authorList>
            <person name="Tobiishi Y."/>
            <person name="Tonouchi A."/>
        </authorList>
    </citation>
    <scope>NUCLEOTIDE SEQUENCE</scope>
    <source>
        <strain evidence="3">AW1220</strain>
    </source>
</reference>
<accession>A0AA37Q7Z6</accession>
<evidence type="ECO:0000256" key="1">
    <source>
        <dbReference type="SAM" id="Phobius"/>
    </source>
</evidence>
<keyword evidence="1" id="KW-1133">Transmembrane helix</keyword>
<organism evidence="3 4">
    <name type="scientific">Roseisolibacter agri</name>
    <dbReference type="NCBI Taxonomy" id="2014610"/>
    <lineage>
        <taxon>Bacteria</taxon>
        <taxon>Pseudomonadati</taxon>
        <taxon>Gemmatimonadota</taxon>
        <taxon>Gemmatimonadia</taxon>
        <taxon>Gemmatimonadales</taxon>
        <taxon>Gemmatimonadaceae</taxon>
        <taxon>Roseisolibacter</taxon>
    </lineage>
</organism>
<dbReference type="EMBL" id="BRXS01000003">
    <property type="protein sequence ID" value="GLC25412.1"/>
    <property type="molecule type" value="Genomic_DNA"/>
</dbReference>
<dbReference type="Pfam" id="PF14242">
    <property type="entry name" value="DUF4342"/>
    <property type="match status" value="1"/>
</dbReference>
<evidence type="ECO:0000313" key="3">
    <source>
        <dbReference type="EMBL" id="GLC25412.1"/>
    </source>
</evidence>
<comment type="caution">
    <text evidence="3">The sequence shown here is derived from an EMBL/GenBank/DDBJ whole genome shotgun (WGS) entry which is preliminary data.</text>
</comment>
<keyword evidence="1" id="KW-0812">Transmembrane</keyword>
<sequence length="93" mass="9884">MTTGQRPPIIEEIQATGSELLQTVKNIIRAGNVRRIVIKNSEGRTVLDVPLTAGIVGALLLPLWATIGSIAAMAARWTIVVERDAGPPAPIPH</sequence>
<dbReference type="Proteomes" id="UP001161325">
    <property type="component" value="Unassembled WGS sequence"/>
</dbReference>
<dbReference type="RefSeq" id="WP_284349867.1">
    <property type="nucleotide sequence ID" value="NZ_BRXS01000003.1"/>
</dbReference>
<dbReference type="InterPro" id="IPR025642">
    <property type="entry name" value="DUF4342"/>
</dbReference>
<evidence type="ECO:0000259" key="2">
    <source>
        <dbReference type="Pfam" id="PF14242"/>
    </source>
</evidence>
<feature type="transmembrane region" description="Helical" evidence="1">
    <location>
        <begin position="51"/>
        <end position="75"/>
    </location>
</feature>
<keyword evidence="1" id="KW-0472">Membrane</keyword>
<keyword evidence="4" id="KW-1185">Reference proteome</keyword>